<dbReference type="AlphaFoldDB" id="A0A2T0QER4"/>
<dbReference type="EMBL" id="PVZC01000001">
    <property type="protein sequence ID" value="PRY02408.1"/>
    <property type="molecule type" value="Genomic_DNA"/>
</dbReference>
<proteinExistence type="predicted"/>
<evidence type="ECO:0000313" key="2">
    <source>
        <dbReference type="Proteomes" id="UP000237846"/>
    </source>
</evidence>
<organism evidence="1 2">
    <name type="scientific">Allonocardiopsis opalescens</name>
    <dbReference type="NCBI Taxonomy" id="1144618"/>
    <lineage>
        <taxon>Bacteria</taxon>
        <taxon>Bacillati</taxon>
        <taxon>Actinomycetota</taxon>
        <taxon>Actinomycetes</taxon>
        <taxon>Streptosporangiales</taxon>
        <taxon>Allonocardiopsis</taxon>
    </lineage>
</organism>
<keyword evidence="2" id="KW-1185">Reference proteome</keyword>
<evidence type="ECO:0008006" key="3">
    <source>
        <dbReference type="Google" id="ProtNLM"/>
    </source>
</evidence>
<accession>A0A2T0QER4</accession>
<comment type="caution">
    <text evidence="1">The sequence shown here is derived from an EMBL/GenBank/DDBJ whole genome shotgun (WGS) entry which is preliminary data.</text>
</comment>
<sequence length="427" mass="44571">MSAGDGVMRRVPLHRIRRALPSAALPDPVETAYRETAGLLARRGLPAGARLAITAGSRGIDGIAGLLRGAVRAARDAGAEPFLFSAMGSHGGGTGPGQRAILDSLGVTEESTGAPVSCSDRVVPLGETAGPLPGLPVYFAEEAAQADAILAVNRVKPHTSFHGPHESGLLKMLTVGAGRADGAAMVHRLGWHRMVPAIEAIAAVVVDRLPVLGGLAVVQDAHERPAAVAAVPAEELAAREAELLELARRLLPRLPVDRLDALVVRLMGKAFSGCGMDTNVIGRLRLEGMPEPETPSIRCLGVLDLDEGSHGNATGVGLADLTTERLVRGMDRTATYLNCLTSGGPQRAAVPMTFPDDAALVDAMGRLLKPDPGEEGEVRMAVIDNTLHLETLWVSAALLPEIRANEDVELLESRPGPAFDAAGRLVP</sequence>
<protein>
    <recommendedName>
        <fullName evidence="3">DUF362 domain-containing protein</fullName>
    </recommendedName>
</protein>
<gene>
    <name evidence="1" type="ORF">CLV72_1011010</name>
</gene>
<evidence type="ECO:0000313" key="1">
    <source>
        <dbReference type="EMBL" id="PRY02408.1"/>
    </source>
</evidence>
<dbReference type="RefSeq" id="WP_106239916.1">
    <property type="nucleotide sequence ID" value="NZ_PVZC01000001.1"/>
</dbReference>
<dbReference type="Proteomes" id="UP000237846">
    <property type="component" value="Unassembled WGS sequence"/>
</dbReference>
<reference evidence="1 2" key="1">
    <citation type="submission" date="2018-03" db="EMBL/GenBank/DDBJ databases">
        <title>Genomic Encyclopedia of Archaeal and Bacterial Type Strains, Phase II (KMG-II): from individual species to whole genera.</title>
        <authorList>
            <person name="Goeker M."/>
        </authorList>
    </citation>
    <scope>NUCLEOTIDE SEQUENCE [LARGE SCALE GENOMIC DNA]</scope>
    <source>
        <strain evidence="1 2">DSM 45601</strain>
    </source>
</reference>
<dbReference type="OrthoDB" id="9788398at2"/>
<name>A0A2T0QER4_9ACTN</name>
<dbReference type="Gene3D" id="3.40.50.11440">
    <property type="match status" value="1"/>
</dbReference>